<sequence>MRAGFIGLGVMGQPMALNLVNAGTPLLVWNRDPGKTKPLADAGATIAPDPATVFADSDVIILMLTDGNAMDEVLTRGTPKFKEKVADRTIVHMGTTAPSYSQGLEADIIAAGGQYVEAPVSGSRKPAEAAQLVALLAGDPDAVAQVRPLLKPMCRDMTECGPVPHGLLMKLSVNIYLITIVSSLAETMNFARAHGLDLTKVVEVLNAGQMASPIMRVKAPMLVAEDFAVQASIANVWMNADLIASAARSADVATPLLDVCHSLLAETLQLGFSDGDMIAVVRALEVRSGIR</sequence>
<dbReference type="Pfam" id="PF03446">
    <property type="entry name" value="NAD_binding_2"/>
    <property type="match status" value="1"/>
</dbReference>
<feature type="domain" description="3-hydroxyisobutyrate dehydrogenase-like NAD-binding" evidence="6">
    <location>
        <begin position="166"/>
        <end position="284"/>
    </location>
</feature>
<dbReference type="GO" id="GO:0016491">
    <property type="term" value="F:oxidoreductase activity"/>
    <property type="evidence" value="ECO:0007669"/>
    <property type="project" value="UniProtKB-KW"/>
</dbReference>
<accession>A0A4R2IX85</accession>
<evidence type="ECO:0000256" key="1">
    <source>
        <dbReference type="ARBA" id="ARBA00009080"/>
    </source>
</evidence>
<dbReference type="PIRSF" id="PIRSF000103">
    <property type="entry name" value="HIBADH"/>
    <property type="match status" value="1"/>
</dbReference>
<dbReference type="Pfam" id="PF14833">
    <property type="entry name" value="NAD_binding_11"/>
    <property type="match status" value="1"/>
</dbReference>
<dbReference type="Gene3D" id="1.10.1040.10">
    <property type="entry name" value="N-(1-d-carboxylethyl)-l-norvaline Dehydrogenase, domain 2"/>
    <property type="match status" value="1"/>
</dbReference>
<evidence type="ECO:0000313" key="8">
    <source>
        <dbReference type="Proteomes" id="UP000295680"/>
    </source>
</evidence>
<feature type="domain" description="6-phosphogluconate dehydrogenase NADP-binding" evidence="5">
    <location>
        <begin position="4"/>
        <end position="160"/>
    </location>
</feature>
<name>A0A4R2IX85_9PSEU</name>
<dbReference type="PROSITE" id="PS00895">
    <property type="entry name" value="3_HYDROXYISOBUT_DH"/>
    <property type="match status" value="1"/>
</dbReference>
<dbReference type="OrthoDB" id="3555007at2"/>
<dbReference type="PANTHER" id="PTHR43580">
    <property type="entry name" value="OXIDOREDUCTASE GLYR1-RELATED"/>
    <property type="match status" value="1"/>
</dbReference>
<evidence type="ECO:0000256" key="3">
    <source>
        <dbReference type="ARBA" id="ARBA00023027"/>
    </source>
</evidence>
<proteinExistence type="inferred from homology"/>
<dbReference type="InterPro" id="IPR029154">
    <property type="entry name" value="HIBADH-like_NADP-bd"/>
</dbReference>
<dbReference type="Gene3D" id="3.40.50.720">
    <property type="entry name" value="NAD(P)-binding Rossmann-like Domain"/>
    <property type="match status" value="1"/>
</dbReference>
<gene>
    <name evidence="7" type="ORF">EV192_115109</name>
</gene>
<protein>
    <submittedName>
        <fullName evidence="7">3-hydroxyisobutyrate dehydrogenase</fullName>
    </submittedName>
</protein>
<evidence type="ECO:0000313" key="7">
    <source>
        <dbReference type="EMBL" id="TCO48888.1"/>
    </source>
</evidence>
<dbReference type="InterPro" id="IPR002204">
    <property type="entry name" value="3-OH-isobutyrate_DH-rel_CS"/>
</dbReference>
<dbReference type="Proteomes" id="UP000295680">
    <property type="component" value="Unassembled WGS sequence"/>
</dbReference>
<keyword evidence="2" id="KW-0560">Oxidoreductase</keyword>
<dbReference type="InterPro" id="IPR013328">
    <property type="entry name" value="6PGD_dom2"/>
</dbReference>
<dbReference type="GO" id="GO:0050661">
    <property type="term" value="F:NADP binding"/>
    <property type="evidence" value="ECO:0007669"/>
    <property type="project" value="InterPro"/>
</dbReference>
<dbReference type="AlphaFoldDB" id="A0A4R2IX85"/>
<dbReference type="GO" id="GO:0051287">
    <property type="term" value="F:NAD binding"/>
    <property type="evidence" value="ECO:0007669"/>
    <property type="project" value="InterPro"/>
</dbReference>
<evidence type="ECO:0000256" key="2">
    <source>
        <dbReference type="ARBA" id="ARBA00023002"/>
    </source>
</evidence>
<dbReference type="SUPFAM" id="SSF51735">
    <property type="entry name" value="NAD(P)-binding Rossmann-fold domains"/>
    <property type="match status" value="1"/>
</dbReference>
<evidence type="ECO:0000259" key="6">
    <source>
        <dbReference type="Pfam" id="PF14833"/>
    </source>
</evidence>
<dbReference type="InterPro" id="IPR006115">
    <property type="entry name" value="6PGDH_NADP-bd"/>
</dbReference>
<dbReference type="EMBL" id="SLWS01000015">
    <property type="protein sequence ID" value="TCO48888.1"/>
    <property type="molecule type" value="Genomic_DNA"/>
</dbReference>
<organism evidence="7 8">
    <name type="scientific">Actinocrispum wychmicini</name>
    <dbReference type="NCBI Taxonomy" id="1213861"/>
    <lineage>
        <taxon>Bacteria</taxon>
        <taxon>Bacillati</taxon>
        <taxon>Actinomycetota</taxon>
        <taxon>Actinomycetes</taxon>
        <taxon>Pseudonocardiales</taxon>
        <taxon>Pseudonocardiaceae</taxon>
        <taxon>Actinocrispum</taxon>
    </lineage>
</organism>
<dbReference type="InterPro" id="IPR015815">
    <property type="entry name" value="HIBADH-related"/>
</dbReference>
<comment type="caution">
    <text evidence="7">The sequence shown here is derived from an EMBL/GenBank/DDBJ whole genome shotgun (WGS) entry which is preliminary data.</text>
</comment>
<dbReference type="InterPro" id="IPR051265">
    <property type="entry name" value="HIBADH-related_NP60_sf"/>
</dbReference>
<reference evidence="7 8" key="1">
    <citation type="submission" date="2019-03" db="EMBL/GenBank/DDBJ databases">
        <title>Genomic Encyclopedia of Type Strains, Phase IV (KMG-IV): sequencing the most valuable type-strain genomes for metagenomic binning, comparative biology and taxonomic classification.</title>
        <authorList>
            <person name="Goeker M."/>
        </authorList>
    </citation>
    <scope>NUCLEOTIDE SEQUENCE [LARGE SCALE GENOMIC DNA]</scope>
    <source>
        <strain evidence="7 8">DSM 45934</strain>
    </source>
</reference>
<feature type="active site" evidence="4">
    <location>
        <position position="170"/>
    </location>
</feature>
<evidence type="ECO:0000256" key="4">
    <source>
        <dbReference type="PIRSR" id="PIRSR000103-1"/>
    </source>
</evidence>
<comment type="similarity">
    <text evidence="1">Belongs to the HIBADH-related family.</text>
</comment>
<dbReference type="GO" id="GO:0016054">
    <property type="term" value="P:organic acid catabolic process"/>
    <property type="evidence" value="ECO:0007669"/>
    <property type="project" value="UniProtKB-ARBA"/>
</dbReference>
<keyword evidence="3" id="KW-0520">NAD</keyword>
<keyword evidence="8" id="KW-1185">Reference proteome</keyword>
<dbReference type="SUPFAM" id="SSF48179">
    <property type="entry name" value="6-phosphogluconate dehydrogenase C-terminal domain-like"/>
    <property type="match status" value="1"/>
</dbReference>
<dbReference type="InterPro" id="IPR036291">
    <property type="entry name" value="NAD(P)-bd_dom_sf"/>
</dbReference>
<dbReference type="RefSeq" id="WP_132125241.1">
    <property type="nucleotide sequence ID" value="NZ_SLWS01000015.1"/>
</dbReference>
<dbReference type="PANTHER" id="PTHR43580:SF2">
    <property type="entry name" value="CYTOKINE-LIKE NUCLEAR FACTOR N-PAC"/>
    <property type="match status" value="1"/>
</dbReference>
<dbReference type="InterPro" id="IPR008927">
    <property type="entry name" value="6-PGluconate_DH-like_C_sf"/>
</dbReference>
<evidence type="ECO:0000259" key="5">
    <source>
        <dbReference type="Pfam" id="PF03446"/>
    </source>
</evidence>